<comment type="caution">
    <text evidence="2">The sequence shown here is derived from an EMBL/GenBank/DDBJ whole genome shotgun (WGS) entry which is preliminary data.</text>
</comment>
<evidence type="ECO:0000256" key="1">
    <source>
        <dbReference type="SAM" id="MobiDB-lite"/>
    </source>
</evidence>
<evidence type="ECO:0000313" key="3">
    <source>
        <dbReference type="Proteomes" id="UP001202328"/>
    </source>
</evidence>
<dbReference type="AlphaFoldDB" id="A0AAD4SLJ6"/>
<feature type="compositionally biased region" description="Low complexity" evidence="1">
    <location>
        <begin position="80"/>
        <end position="96"/>
    </location>
</feature>
<dbReference type="Proteomes" id="UP001202328">
    <property type="component" value="Unassembled WGS sequence"/>
</dbReference>
<keyword evidence="3" id="KW-1185">Reference proteome</keyword>
<name>A0AAD4SLJ6_9MAGN</name>
<feature type="region of interest" description="Disordered" evidence="1">
    <location>
        <begin position="47"/>
        <end position="113"/>
    </location>
</feature>
<gene>
    <name evidence="2" type="ORF">MKW98_022573</name>
</gene>
<evidence type="ECO:0000313" key="2">
    <source>
        <dbReference type="EMBL" id="KAI3910886.1"/>
    </source>
</evidence>
<proteinExistence type="predicted"/>
<protein>
    <submittedName>
        <fullName evidence="2">Uncharacterized protein</fullName>
    </submittedName>
</protein>
<sequence>EDFFIDREHFYLNNPPTLNVHPTGVNPAEASYLNALHDVHQMYGHFSDDEDNDYYPNRDAPDNLVPPSPETVNDSMLGHTVTQTSPESSSSLSAHTAPIVGTCAGNDPDAGSSTDLRLAGEDKAPLVGTVKTCRRVLKSKPYPKEVDVVVVSSSDDEV</sequence>
<reference evidence="2" key="1">
    <citation type="submission" date="2022-04" db="EMBL/GenBank/DDBJ databases">
        <title>A functionally conserved STORR gene fusion in Papaver species that diverged 16.8 million years ago.</title>
        <authorList>
            <person name="Catania T."/>
        </authorList>
    </citation>
    <scope>NUCLEOTIDE SEQUENCE</scope>
    <source>
        <strain evidence="2">S-188037</strain>
    </source>
</reference>
<accession>A0AAD4SLJ6</accession>
<dbReference type="EMBL" id="JAJJMB010010087">
    <property type="protein sequence ID" value="KAI3910886.1"/>
    <property type="molecule type" value="Genomic_DNA"/>
</dbReference>
<feature type="non-terminal residue" evidence="2">
    <location>
        <position position="1"/>
    </location>
</feature>
<organism evidence="2 3">
    <name type="scientific">Papaver atlanticum</name>
    <dbReference type="NCBI Taxonomy" id="357466"/>
    <lineage>
        <taxon>Eukaryota</taxon>
        <taxon>Viridiplantae</taxon>
        <taxon>Streptophyta</taxon>
        <taxon>Embryophyta</taxon>
        <taxon>Tracheophyta</taxon>
        <taxon>Spermatophyta</taxon>
        <taxon>Magnoliopsida</taxon>
        <taxon>Ranunculales</taxon>
        <taxon>Papaveraceae</taxon>
        <taxon>Papaveroideae</taxon>
        <taxon>Papaver</taxon>
    </lineage>
</organism>